<dbReference type="InterPro" id="IPR028082">
    <property type="entry name" value="Peripla_BP_I"/>
</dbReference>
<evidence type="ECO:0000256" key="4">
    <source>
        <dbReference type="SAM" id="MobiDB-lite"/>
    </source>
</evidence>
<reference evidence="7" key="1">
    <citation type="journal article" date="2019" name="Int. J. Syst. Evol. Microbiol.">
        <title>The Global Catalogue of Microorganisms (GCM) 10K type strain sequencing project: providing services to taxonomists for standard genome sequencing and annotation.</title>
        <authorList>
            <consortium name="The Broad Institute Genomics Platform"/>
            <consortium name="The Broad Institute Genome Sequencing Center for Infectious Disease"/>
            <person name="Wu L."/>
            <person name="Ma J."/>
        </authorList>
    </citation>
    <scope>NUCLEOTIDE SEQUENCE [LARGE SCALE GENOMIC DNA]</scope>
    <source>
        <strain evidence="7">NBRC 108894</strain>
    </source>
</reference>
<dbReference type="PANTHER" id="PTHR30146">
    <property type="entry name" value="LACI-RELATED TRANSCRIPTIONAL REPRESSOR"/>
    <property type="match status" value="1"/>
</dbReference>
<dbReference type="Gene3D" id="1.10.260.40">
    <property type="entry name" value="lambda repressor-like DNA-binding domains"/>
    <property type="match status" value="1"/>
</dbReference>
<evidence type="ECO:0000256" key="3">
    <source>
        <dbReference type="ARBA" id="ARBA00023163"/>
    </source>
</evidence>
<keyword evidence="3" id="KW-0804">Transcription</keyword>
<evidence type="ECO:0000313" key="6">
    <source>
        <dbReference type="EMBL" id="GMA94427.1"/>
    </source>
</evidence>
<name>A0ABQ6K6G5_9MICO</name>
<gene>
    <name evidence="6" type="ORF">GCM10025881_12510</name>
</gene>
<dbReference type="CDD" id="cd01574">
    <property type="entry name" value="PBP1_LacI"/>
    <property type="match status" value="1"/>
</dbReference>
<evidence type="ECO:0000259" key="5">
    <source>
        <dbReference type="PROSITE" id="PS50932"/>
    </source>
</evidence>
<sequence length="308" mass="33031">MLNHSAGIRPQTRQRVLDAITELGYRPNQAARALVTSRSQVIGVLVATRAAAYGVQKMVYEIEDAAGDAGYRVAIATCLSDDVSVRDAVDRLVAQAVEALVVVGPQAGVFNRLTAHPLAIPFVMVASDRHDDLSVSFDQVEGARIATRHLIELGHTRILHLAGPVGWVEADARMRGYLAELADHGLAPRPVIRCEWTADSGYRAACEVLGTTDVTAVFCSNDQTALGLLHALHESGRRVPQDVSVIGFDDVPDSAHYRPPLTTIRQDFAVAGQRAVGMLLAQLRAAPPPPADPVRPRLVVRDSTAPPG</sequence>
<organism evidence="6 7">
    <name type="scientific">Pseudolysinimonas kribbensis</name>
    <dbReference type="NCBI Taxonomy" id="433641"/>
    <lineage>
        <taxon>Bacteria</taxon>
        <taxon>Bacillati</taxon>
        <taxon>Actinomycetota</taxon>
        <taxon>Actinomycetes</taxon>
        <taxon>Micrococcales</taxon>
        <taxon>Microbacteriaceae</taxon>
        <taxon>Pseudolysinimonas</taxon>
    </lineage>
</organism>
<accession>A0ABQ6K6G5</accession>
<feature type="region of interest" description="Disordered" evidence="4">
    <location>
        <begin position="286"/>
        <end position="308"/>
    </location>
</feature>
<evidence type="ECO:0000256" key="1">
    <source>
        <dbReference type="ARBA" id="ARBA00023015"/>
    </source>
</evidence>
<keyword evidence="1" id="KW-0805">Transcription regulation</keyword>
<dbReference type="PANTHER" id="PTHR30146:SF109">
    <property type="entry name" value="HTH-TYPE TRANSCRIPTIONAL REGULATOR GALS"/>
    <property type="match status" value="1"/>
</dbReference>
<dbReference type="InterPro" id="IPR046335">
    <property type="entry name" value="LacI/GalR-like_sensor"/>
</dbReference>
<dbReference type="Proteomes" id="UP001157034">
    <property type="component" value="Unassembled WGS sequence"/>
</dbReference>
<keyword evidence="2" id="KW-0238">DNA-binding</keyword>
<comment type="caution">
    <text evidence="6">The sequence shown here is derived from an EMBL/GenBank/DDBJ whole genome shotgun (WGS) entry which is preliminary data.</text>
</comment>
<dbReference type="InterPro" id="IPR010982">
    <property type="entry name" value="Lambda_DNA-bd_dom_sf"/>
</dbReference>
<dbReference type="CDD" id="cd01392">
    <property type="entry name" value="HTH_LacI"/>
    <property type="match status" value="1"/>
</dbReference>
<dbReference type="SUPFAM" id="SSF47413">
    <property type="entry name" value="lambda repressor-like DNA-binding domains"/>
    <property type="match status" value="1"/>
</dbReference>
<evidence type="ECO:0000313" key="7">
    <source>
        <dbReference type="Proteomes" id="UP001157034"/>
    </source>
</evidence>
<dbReference type="EMBL" id="BSVB01000001">
    <property type="protein sequence ID" value="GMA94427.1"/>
    <property type="molecule type" value="Genomic_DNA"/>
</dbReference>
<dbReference type="SUPFAM" id="SSF53822">
    <property type="entry name" value="Periplasmic binding protein-like I"/>
    <property type="match status" value="1"/>
</dbReference>
<keyword evidence="7" id="KW-1185">Reference proteome</keyword>
<dbReference type="SMART" id="SM00354">
    <property type="entry name" value="HTH_LACI"/>
    <property type="match status" value="1"/>
</dbReference>
<feature type="domain" description="HTH lacI-type" evidence="5">
    <location>
        <begin position="1"/>
        <end position="36"/>
    </location>
</feature>
<dbReference type="Gene3D" id="3.40.50.2300">
    <property type="match status" value="2"/>
</dbReference>
<dbReference type="InterPro" id="IPR000843">
    <property type="entry name" value="HTH_LacI"/>
</dbReference>
<protein>
    <submittedName>
        <fullName evidence="6">LacI family transcriptional regulator</fullName>
    </submittedName>
</protein>
<dbReference type="PROSITE" id="PS50932">
    <property type="entry name" value="HTH_LACI_2"/>
    <property type="match status" value="1"/>
</dbReference>
<evidence type="ECO:0000256" key="2">
    <source>
        <dbReference type="ARBA" id="ARBA00023125"/>
    </source>
</evidence>
<proteinExistence type="predicted"/>
<dbReference type="Pfam" id="PF13377">
    <property type="entry name" value="Peripla_BP_3"/>
    <property type="match status" value="1"/>
</dbReference>